<dbReference type="EMBL" id="MU864378">
    <property type="protein sequence ID" value="KAK4189226.1"/>
    <property type="molecule type" value="Genomic_DNA"/>
</dbReference>
<sequence length="203" mass="23475">MGSKLAPPKRKTGSSYVRVFFIPSVTSRVCLTLFARQSCWCCCWEGKKKRQGSSVPLESIEPERIPSLLDANRCDAFDSLLQDHLGLHPRYHRRTVRRKQAQRTAVQRRRSAPLSGSFQQNEQGIENMDWYVWSYGIAYHPSRHFVTSDGFVWGWPNLTPHVKSDLPKKRGVKLLPGRREKKKKEKKNGIGITKNIRCPKRSR</sequence>
<accession>A0AAN6WXA5</accession>
<evidence type="ECO:0000313" key="2">
    <source>
        <dbReference type="EMBL" id="KAK4189226.1"/>
    </source>
</evidence>
<reference evidence="2" key="2">
    <citation type="submission" date="2023-05" db="EMBL/GenBank/DDBJ databases">
        <authorList>
            <consortium name="Lawrence Berkeley National Laboratory"/>
            <person name="Steindorff A."/>
            <person name="Hensen N."/>
            <person name="Bonometti L."/>
            <person name="Westerberg I."/>
            <person name="Brannstrom I.O."/>
            <person name="Guillou S."/>
            <person name="Cros-Aarteil S."/>
            <person name="Calhoun S."/>
            <person name="Haridas S."/>
            <person name="Kuo A."/>
            <person name="Mondo S."/>
            <person name="Pangilinan J."/>
            <person name="Riley R."/>
            <person name="Labutti K."/>
            <person name="Andreopoulos B."/>
            <person name="Lipzen A."/>
            <person name="Chen C."/>
            <person name="Yanf M."/>
            <person name="Daum C."/>
            <person name="Ng V."/>
            <person name="Clum A."/>
            <person name="Ohm R."/>
            <person name="Martin F."/>
            <person name="Silar P."/>
            <person name="Natvig D."/>
            <person name="Lalanne C."/>
            <person name="Gautier V."/>
            <person name="Ament-Velasquez S.L."/>
            <person name="Kruys A."/>
            <person name="Hutchinson M.I."/>
            <person name="Powell A.J."/>
            <person name="Barry K."/>
            <person name="Miller A.N."/>
            <person name="Grigoriev I.V."/>
            <person name="Debuchy R."/>
            <person name="Gladieux P."/>
            <person name="Thoren M.H."/>
            <person name="Johannesson H."/>
        </authorList>
    </citation>
    <scope>NUCLEOTIDE SEQUENCE</scope>
    <source>
        <strain evidence="2">PSN309</strain>
    </source>
</reference>
<protein>
    <submittedName>
        <fullName evidence="2">Uncharacterized protein</fullName>
    </submittedName>
</protein>
<dbReference type="AlphaFoldDB" id="A0AAN6WXA5"/>
<comment type="caution">
    <text evidence="2">The sequence shown here is derived from an EMBL/GenBank/DDBJ whole genome shotgun (WGS) entry which is preliminary data.</text>
</comment>
<organism evidence="2 3">
    <name type="scientific">Podospora australis</name>
    <dbReference type="NCBI Taxonomy" id="1536484"/>
    <lineage>
        <taxon>Eukaryota</taxon>
        <taxon>Fungi</taxon>
        <taxon>Dikarya</taxon>
        <taxon>Ascomycota</taxon>
        <taxon>Pezizomycotina</taxon>
        <taxon>Sordariomycetes</taxon>
        <taxon>Sordariomycetidae</taxon>
        <taxon>Sordariales</taxon>
        <taxon>Podosporaceae</taxon>
        <taxon>Podospora</taxon>
    </lineage>
</organism>
<proteinExistence type="predicted"/>
<gene>
    <name evidence="2" type="ORF">QBC35DRAFT_155332</name>
</gene>
<reference evidence="2" key="1">
    <citation type="journal article" date="2023" name="Mol. Phylogenet. Evol.">
        <title>Genome-scale phylogeny and comparative genomics of the fungal order Sordariales.</title>
        <authorList>
            <person name="Hensen N."/>
            <person name="Bonometti L."/>
            <person name="Westerberg I."/>
            <person name="Brannstrom I.O."/>
            <person name="Guillou S."/>
            <person name="Cros-Aarteil S."/>
            <person name="Calhoun S."/>
            <person name="Haridas S."/>
            <person name="Kuo A."/>
            <person name="Mondo S."/>
            <person name="Pangilinan J."/>
            <person name="Riley R."/>
            <person name="LaButti K."/>
            <person name="Andreopoulos B."/>
            <person name="Lipzen A."/>
            <person name="Chen C."/>
            <person name="Yan M."/>
            <person name="Daum C."/>
            <person name="Ng V."/>
            <person name="Clum A."/>
            <person name="Steindorff A."/>
            <person name="Ohm R.A."/>
            <person name="Martin F."/>
            <person name="Silar P."/>
            <person name="Natvig D.O."/>
            <person name="Lalanne C."/>
            <person name="Gautier V."/>
            <person name="Ament-Velasquez S.L."/>
            <person name="Kruys A."/>
            <person name="Hutchinson M.I."/>
            <person name="Powell A.J."/>
            <person name="Barry K."/>
            <person name="Miller A.N."/>
            <person name="Grigoriev I.V."/>
            <person name="Debuchy R."/>
            <person name="Gladieux P."/>
            <person name="Hiltunen Thoren M."/>
            <person name="Johannesson H."/>
        </authorList>
    </citation>
    <scope>NUCLEOTIDE SEQUENCE</scope>
    <source>
        <strain evidence="2">PSN309</strain>
    </source>
</reference>
<feature type="region of interest" description="Disordered" evidence="1">
    <location>
        <begin position="174"/>
        <end position="203"/>
    </location>
</feature>
<keyword evidence="3" id="KW-1185">Reference proteome</keyword>
<evidence type="ECO:0000256" key="1">
    <source>
        <dbReference type="SAM" id="MobiDB-lite"/>
    </source>
</evidence>
<name>A0AAN6WXA5_9PEZI</name>
<evidence type="ECO:0000313" key="3">
    <source>
        <dbReference type="Proteomes" id="UP001302126"/>
    </source>
</evidence>
<dbReference type="Proteomes" id="UP001302126">
    <property type="component" value="Unassembled WGS sequence"/>
</dbReference>